<dbReference type="EMBL" id="CP039712">
    <property type="protein sequence ID" value="QCI87352.1"/>
    <property type="molecule type" value="Genomic_DNA"/>
</dbReference>
<protein>
    <submittedName>
        <fullName evidence="1">Phage holin family protein</fullName>
    </submittedName>
</protein>
<proteinExistence type="predicted"/>
<dbReference type="OrthoDB" id="7205479at2"/>
<dbReference type="PANTHER" id="PTHR37309">
    <property type="entry name" value="SLR0284 PROTEIN"/>
    <property type="match status" value="1"/>
</dbReference>
<accession>A0A4D7CVP3</accession>
<reference evidence="1 2" key="1">
    <citation type="submission" date="2019-04" db="EMBL/GenBank/DDBJ databases">
        <title>Vagococcus sp. nov., isolated from faeces of yaks (Bos grunniens).</title>
        <authorList>
            <person name="Ge Y."/>
        </authorList>
    </citation>
    <scope>NUCLEOTIDE SEQUENCE [LARGE SCALE GENOMIC DNA]</scope>
    <source>
        <strain evidence="1 2">MN-17</strain>
    </source>
</reference>
<dbReference type="PANTHER" id="PTHR37309:SF1">
    <property type="entry name" value="SLR0284 PROTEIN"/>
    <property type="match status" value="1"/>
</dbReference>
<dbReference type="Proteomes" id="UP000298615">
    <property type="component" value="Chromosome"/>
</dbReference>
<name>A0A4D7CVP3_9ENTE</name>
<dbReference type="Pfam" id="PF04020">
    <property type="entry name" value="Phage_holin_4_2"/>
    <property type="match status" value="1"/>
</dbReference>
<dbReference type="KEGG" id="vao:FA707_03440"/>
<gene>
    <name evidence="1" type="ORF">FA707_03440</name>
</gene>
<dbReference type="InterPro" id="IPR007165">
    <property type="entry name" value="Phage_holin_4_2"/>
</dbReference>
<evidence type="ECO:0000313" key="1">
    <source>
        <dbReference type="EMBL" id="QCI87352.1"/>
    </source>
</evidence>
<keyword evidence="2" id="KW-1185">Reference proteome</keyword>
<sequence>MALAYLFPNMLYVNGLGTALIASVVFSILNTLLKPILQILSFPITILTFGLFSLVINASILMMTGYFMGQGVFYVNGLGSALLLTITISLVNALLQVNKSNKYTE</sequence>
<dbReference type="AlphaFoldDB" id="A0A4D7CVP3"/>
<organism evidence="1 2">
    <name type="scientific">Vagococcus zengguangii</name>
    <dbReference type="NCBI Taxonomy" id="2571750"/>
    <lineage>
        <taxon>Bacteria</taxon>
        <taxon>Bacillati</taxon>
        <taxon>Bacillota</taxon>
        <taxon>Bacilli</taxon>
        <taxon>Lactobacillales</taxon>
        <taxon>Enterococcaceae</taxon>
        <taxon>Vagococcus</taxon>
    </lineage>
</organism>
<evidence type="ECO:0000313" key="2">
    <source>
        <dbReference type="Proteomes" id="UP000298615"/>
    </source>
</evidence>